<proteinExistence type="predicted"/>
<organism evidence="1">
    <name type="scientific">invertebrate metagenome</name>
    <dbReference type="NCBI Taxonomy" id="1711999"/>
    <lineage>
        <taxon>unclassified sequences</taxon>
        <taxon>metagenomes</taxon>
        <taxon>organismal metagenomes</taxon>
    </lineage>
</organism>
<name>A0A2H9T4I9_9ZZZZ</name>
<dbReference type="EMBL" id="NSIT01000260">
    <property type="protein sequence ID" value="PJE78117.1"/>
    <property type="molecule type" value="Genomic_DNA"/>
</dbReference>
<protein>
    <submittedName>
        <fullName evidence="1">Uncharacterized protein</fullName>
    </submittedName>
</protein>
<comment type="caution">
    <text evidence="1">The sequence shown here is derived from an EMBL/GenBank/DDBJ whole genome shotgun (WGS) entry which is preliminary data.</text>
</comment>
<evidence type="ECO:0000313" key="1">
    <source>
        <dbReference type="EMBL" id="PJE78117.1"/>
    </source>
</evidence>
<dbReference type="AlphaFoldDB" id="A0A2H9T4I9"/>
<accession>A0A2H9T4I9</accession>
<sequence>MLITVNIILYTLSVRRADSETDKSTLKFCSTMPLCRLSVDCFSTSNELVLNSSRASLYVDGSLGLFSPMSCYNTVNTSELA</sequence>
<gene>
    <name evidence="1" type="ORF">CI610_02948</name>
</gene>
<reference evidence="1" key="1">
    <citation type="journal article" date="2017" name="Appl. Environ. Microbiol.">
        <title>Molecular characterization of an Endozoicomonas-like organism causing infection in king scallop Pecten maximus L.</title>
        <authorList>
            <person name="Cano I."/>
            <person name="van Aerle R."/>
            <person name="Ross S."/>
            <person name="Verner-Jeffreys D.W."/>
            <person name="Paley R.K."/>
            <person name="Rimmer G."/>
            <person name="Ryder D."/>
            <person name="Hooper P."/>
            <person name="Stone D."/>
            <person name="Feist S.W."/>
        </authorList>
    </citation>
    <scope>NUCLEOTIDE SEQUENCE</scope>
</reference>